<comment type="caution">
    <text evidence="2">The sequence shown here is derived from an EMBL/GenBank/DDBJ whole genome shotgun (WGS) entry which is preliminary data.</text>
</comment>
<evidence type="ECO:0000313" key="3">
    <source>
        <dbReference type="Proteomes" id="UP001595613"/>
    </source>
</evidence>
<dbReference type="InterPro" id="IPR012674">
    <property type="entry name" value="Calycin"/>
</dbReference>
<dbReference type="RefSeq" id="WP_380097107.1">
    <property type="nucleotide sequence ID" value="NZ_JBHRYD010000010.1"/>
</dbReference>
<keyword evidence="3" id="KW-1185">Reference proteome</keyword>
<sequence>MALALAGLAAPGTAMAGPVEESLLASYIGNWRGESMLVGGEKPEPFRCRLSVTQGNQGKINYAGRCTLVNMNLSVSGTIAYIDHDSRYEAVMSSNAGFSGVAVGRQAGKQIGFDLTERQKDRGGNDMQIGSRLFLVDGTIVVEFQVEFNDSGAVLNTRVPFAR</sequence>
<organism evidence="2 3">
    <name type="scientific">Devosia honganensis</name>
    <dbReference type="NCBI Taxonomy" id="1610527"/>
    <lineage>
        <taxon>Bacteria</taxon>
        <taxon>Pseudomonadati</taxon>
        <taxon>Pseudomonadota</taxon>
        <taxon>Alphaproteobacteria</taxon>
        <taxon>Hyphomicrobiales</taxon>
        <taxon>Devosiaceae</taxon>
        <taxon>Devosia</taxon>
    </lineage>
</organism>
<keyword evidence="1" id="KW-0732">Signal</keyword>
<protein>
    <recommendedName>
        <fullName evidence="4">DUF1794 domain-containing protein</fullName>
    </recommendedName>
</protein>
<evidence type="ECO:0008006" key="4">
    <source>
        <dbReference type="Google" id="ProtNLM"/>
    </source>
</evidence>
<gene>
    <name evidence="2" type="ORF">ACFOOL_11165</name>
</gene>
<reference evidence="3" key="1">
    <citation type="journal article" date="2019" name="Int. J. Syst. Evol. Microbiol.">
        <title>The Global Catalogue of Microorganisms (GCM) 10K type strain sequencing project: providing services to taxonomists for standard genome sequencing and annotation.</title>
        <authorList>
            <consortium name="The Broad Institute Genomics Platform"/>
            <consortium name="The Broad Institute Genome Sequencing Center for Infectious Disease"/>
            <person name="Wu L."/>
            <person name="Ma J."/>
        </authorList>
    </citation>
    <scope>NUCLEOTIDE SEQUENCE [LARGE SCALE GENOMIC DNA]</scope>
    <source>
        <strain evidence="3">KCTC 42281</strain>
    </source>
</reference>
<dbReference type="EMBL" id="JBHRYD010000010">
    <property type="protein sequence ID" value="MFC3705317.1"/>
    <property type="molecule type" value="Genomic_DNA"/>
</dbReference>
<feature type="signal peptide" evidence="1">
    <location>
        <begin position="1"/>
        <end position="16"/>
    </location>
</feature>
<evidence type="ECO:0000313" key="2">
    <source>
        <dbReference type="EMBL" id="MFC3705317.1"/>
    </source>
</evidence>
<accession>A0ABV7X1W8</accession>
<dbReference type="Proteomes" id="UP001595613">
    <property type="component" value="Unassembled WGS sequence"/>
</dbReference>
<evidence type="ECO:0000256" key="1">
    <source>
        <dbReference type="SAM" id="SignalP"/>
    </source>
</evidence>
<proteinExistence type="predicted"/>
<name>A0ABV7X1W8_9HYPH</name>
<dbReference type="Gene3D" id="2.40.128.20">
    <property type="match status" value="1"/>
</dbReference>
<feature type="chain" id="PRO_5045337433" description="DUF1794 domain-containing protein" evidence="1">
    <location>
        <begin position="17"/>
        <end position="163"/>
    </location>
</feature>